<proteinExistence type="predicted"/>
<comment type="function">
    <text evidence="6">Transcriptional repressor that regulates multiple aspects of plant growth and development.</text>
</comment>
<dbReference type="GO" id="GO:0005634">
    <property type="term" value="C:nucleus"/>
    <property type="evidence" value="ECO:0007669"/>
    <property type="project" value="UniProtKB-SubCell"/>
</dbReference>
<dbReference type="AlphaFoldDB" id="A0A1R3H5G3"/>
<sequence length="448" mass="51693">MMKWGRKKASSSSSSSRLPSLSRVLPTAWLSTFKRMSIHSEQKPAKEKQKVMGNSVSVTSSKFAGGGERFHGGDGEAFWRLSFGDDSADGKTSKSVSRSAWNDSDDDLDFAPSSCRSCGSNSMRIKEKEYTKMFSNMAYDVEKIQEFRRDTQILPDMDMYTGEKATVIKTPRSRMMTEKDLKLKKTNERAMEEKRLKRQNKSGEAQQKSVAKKTVEPDFVRTIPIAEREYQKLTGDYQRKHQYMSTLNLRTSNLTTIEEDCAFTAQRFVETDVFSPEKLSSEGREWKEMKFEKVKVKSEKQRKSLYMSRELPRKRMKQNNKVRVFSPRTASRAEICKIKALEDMKKAKLKMKAAKQKTISGKTGLENFATVKCSFDPEKDFRDSMIEMIVEKRISQPEELEELLACYLTLNSDVYHDLIIKVFQQVWFDLEQVSSDTDLQNEQCSSDY</sequence>
<evidence type="ECO:0000256" key="6">
    <source>
        <dbReference type="RuleBase" id="RU367028"/>
    </source>
</evidence>
<dbReference type="NCBIfam" id="TIGR01568">
    <property type="entry name" value="A_thal_3678"/>
    <property type="match status" value="1"/>
</dbReference>
<dbReference type="EMBL" id="AWUE01020829">
    <property type="protein sequence ID" value="OMO65466.1"/>
    <property type="molecule type" value="Genomic_DNA"/>
</dbReference>
<dbReference type="InterPro" id="IPR006458">
    <property type="entry name" value="Ovate_C"/>
</dbReference>
<dbReference type="OrthoDB" id="1928390at2759"/>
<comment type="caution">
    <text evidence="9">The sequence shown here is derived from an EMBL/GenBank/DDBJ whole genome shotgun (WGS) entry which is preliminary data.</text>
</comment>
<comment type="subcellular location">
    <subcellularLocation>
        <location evidence="1 6">Nucleus</location>
    </subcellularLocation>
</comment>
<dbReference type="Pfam" id="PF04844">
    <property type="entry name" value="Ovate"/>
    <property type="match status" value="1"/>
</dbReference>
<keyword evidence="4 6" id="KW-0804">Transcription</keyword>
<dbReference type="PROSITE" id="PS51754">
    <property type="entry name" value="OVATE"/>
    <property type="match status" value="1"/>
</dbReference>
<evidence type="ECO:0000313" key="10">
    <source>
        <dbReference type="Proteomes" id="UP000187203"/>
    </source>
</evidence>
<keyword evidence="2 6" id="KW-0678">Repressor</keyword>
<dbReference type="PANTHER" id="PTHR33057:SF82">
    <property type="entry name" value="TRANSCRIPTION REPRESSOR OFP5"/>
    <property type="match status" value="1"/>
</dbReference>
<dbReference type="Proteomes" id="UP000187203">
    <property type="component" value="Unassembled WGS sequence"/>
</dbReference>
<evidence type="ECO:0000259" key="8">
    <source>
        <dbReference type="PROSITE" id="PS51754"/>
    </source>
</evidence>
<evidence type="ECO:0000256" key="3">
    <source>
        <dbReference type="ARBA" id="ARBA00023015"/>
    </source>
</evidence>
<reference evidence="10" key="1">
    <citation type="submission" date="2013-09" db="EMBL/GenBank/DDBJ databases">
        <title>Corchorus olitorius genome sequencing.</title>
        <authorList>
            <person name="Alam M."/>
            <person name="Haque M.S."/>
            <person name="Islam M.S."/>
            <person name="Emdad E.M."/>
            <person name="Islam M.M."/>
            <person name="Ahmed B."/>
            <person name="Halim A."/>
            <person name="Hossen Q.M.M."/>
            <person name="Hossain M.Z."/>
            <person name="Ahmed R."/>
            <person name="Khan M.M."/>
            <person name="Islam R."/>
            <person name="Rashid M.M."/>
            <person name="Khan S.A."/>
            <person name="Rahman M.S."/>
            <person name="Alam M."/>
            <person name="Yahiya A.S."/>
            <person name="Khan M.S."/>
            <person name="Azam M.S."/>
            <person name="Haque T."/>
            <person name="Lashkar M.Z.H."/>
            <person name="Akhand A.I."/>
            <person name="Morshed G."/>
            <person name="Roy S."/>
            <person name="Uddin K.S."/>
            <person name="Rabeya T."/>
            <person name="Hossain A.S."/>
            <person name="Chowdhury A."/>
            <person name="Snigdha A.R."/>
            <person name="Mortoza M.S."/>
            <person name="Matin S.A."/>
            <person name="Hoque S.M.E."/>
            <person name="Islam M.K."/>
            <person name="Roy D.K."/>
            <person name="Haider R."/>
            <person name="Moosa M.M."/>
            <person name="Elias S.M."/>
            <person name="Hasan A.M."/>
            <person name="Jahan S."/>
            <person name="Shafiuddin M."/>
            <person name="Mahmood N."/>
            <person name="Shommy N.S."/>
        </authorList>
    </citation>
    <scope>NUCLEOTIDE SEQUENCE [LARGE SCALE GENOMIC DNA]</scope>
    <source>
        <strain evidence="10">cv. O-4</strain>
    </source>
</reference>
<feature type="region of interest" description="Disordered" evidence="7">
    <location>
        <begin position="194"/>
        <end position="213"/>
    </location>
</feature>
<keyword evidence="10" id="KW-1185">Reference proteome</keyword>
<evidence type="ECO:0000256" key="7">
    <source>
        <dbReference type="SAM" id="MobiDB-lite"/>
    </source>
</evidence>
<evidence type="ECO:0000256" key="4">
    <source>
        <dbReference type="ARBA" id="ARBA00023163"/>
    </source>
</evidence>
<accession>A0A1R3H5G3</accession>
<evidence type="ECO:0000256" key="1">
    <source>
        <dbReference type="ARBA" id="ARBA00004123"/>
    </source>
</evidence>
<evidence type="ECO:0000256" key="2">
    <source>
        <dbReference type="ARBA" id="ARBA00022491"/>
    </source>
</evidence>
<protein>
    <recommendedName>
        <fullName evidence="6">Transcription repressor</fullName>
    </recommendedName>
    <alternativeName>
        <fullName evidence="6">Ovate family protein</fullName>
    </alternativeName>
</protein>
<organism evidence="9 10">
    <name type="scientific">Corchorus olitorius</name>
    <dbReference type="NCBI Taxonomy" id="93759"/>
    <lineage>
        <taxon>Eukaryota</taxon>
        <taxon>Viridiplantae</taxon>
        <taxon>Streptophyta</taxon>
        <taxon>Embryophyta</taxon>
        <taxon>Tracheophyta</taxon>
        <taxon>Spermatophyta</taxon>
        <taxon>Magnoliopsida</taxon>
        <taxon>eudicotyledons</taxon>
        <taxon>Gunneridae</taxon>
        <taxon>Pentapetalae</taxon>
        <taxon>rosids</taxon>
        <taxon>malvids</taxon>
        <taxon>Malvales</taxon>
        <taxon>Malvaceae</taxon>
        <taxon>Grewioideae</taxon>
        <taxon>Apeibeae</taxon>
        <taxon>Corchorus</taxon>
    </lineage>
</organism>
<dbReference type="GO" id="GO:0045892">
    <property type="term" value="P:negative regulation of DNA-templated transcription"/>
    <property type="evidence" value="ECO:0007669"/>
    <property type="project" value="UniProtKB-UniRule"/>
</dbReference>
<keyword evidence="5 6" id="KW-0539">Nucleus</keyword>
<gene>
    <name evidence="9" type="ORF">COLO4_31217</name>
</gene>
<dbReference type="PANTHER" id="PTHR33057">
    <property type="entry name" value="TRANSCRIPTION REPRESSOR OFP7-RELATED"/>
    <property type="match status" value="1"/>
</dbReference>
<dbReference type="InterPro" id="IPR038933">
    <property type="entry name" value="Ovate"/>
</dbReference>
<keyword evidence="3 6" id="KW-0805">Transcription regulation</keyword>
<feature type="region of interest" description="Disordered" evidence="7">
    <location>
        <begin position="1"/>
        <end position="21"/>
    </location>
</feature>
<name>A0A1R3H5G3_9ROSI</name>
<dbReference type="STRING" id="93759.A0A1R3H5G3"/>
<evidence type="ECO:0000313" key="9">
    <source>
        <dbReference type="EMBL" id="OMO65466.1"/>
    </source>
</evidence>
<feature type="compositionally biased region" description="Low complexity" evidence="7">
    <location>
        <begin position="10"/>
        <end position="21"/>
    </location>
</feature>
<evidence type="ECO:0000256" key="5">
    <source>
        <dbReference type="ARBA" id="ARBA00023242"/>
    </source>
</evidence>
<feature type="domain" description="OVATE" evidence="8">
    <location>
        <begin position="370"/>
        <end position="429"/>
    </location>
</feature>